<gene>
    <name evidence="2" type="ORF">ACFQ04_20030</name>
</gene>
<sequence length="62" mass="6642">MHRPPLYRRVCESLAGVCSPSHEQVAKRRQVAGAVLTVTFCVALYGGTYGLAALLVVLGFHA</sequence>
<evidence type="ECO:0000313" key="2">
    <source>
        <dbReference type="EMBL" id="MFD0928035.1"/>
    </source>
</evidence>
<feature type="transmembrane region" description="Helical" evidence="1">
    <location>
        <begin position="31"/>
        <end position="60"/>
    </location>
</feature>
<proteinExistence type="predicted"/>
<keyword evidence="1" id="KW-1133">Transmembrane helix</keyword>
<keyword evidence="3" id="KW-1185">Reference proteome</keyword>
<dbReference type="Proteomes" id="UP001597068">
    <property type="component" value="Unassembled WGS sequence"/>
</dbReference>
<comment type="caution">
    <text evidence="2">The sequence shown here is derived from an EMBL/GenBank/DDBJ whole genome shotgun (WGS) entry which is preliminary data.</text>
</comment>
<accession>A0ABW3GE90</accession>
<organism evidence="2 3">
    <name type="scientific">Williamsia deligens</name>
    <dbReference type="NCBI Taxonomy" id="321325"/>
    <lineage>
        <taxon>Bacteria</taxon>
        <taxon>Bacillati</taxon>
        <taxon>Actinomycetota</taxon>
        <taxon>Actinomycetes</taxon>
        <taxon>Mycobacteriales</taxon>
        <taxon>Nocardiaceae</taxon>
        <taxon>Williamsia</taxon>
    </lineage>
</organism>
<reference evidence="3" key="1">
    <citation type="journal article" date="2019" name="Int. J. Syst. Evol. Microbiol.">
        <title>The Global Catalogue of Microorganisms (GCM) 10K type strain sequencing project: providing services to taxonomists for standard genome sequencing and annotation.</title>
        <authorList>
            <consortium name="The Broad Institute Genomics Platform"/>
            <consortium name="The Broad Institute Genome Sequencing Center for Infectious Disease"/>
            <person name="Wu L."/>
            <person name="Ma J."/>
        </authorList>
    </citation>
    <scope>NUCLEOTIDE SEQUENCE [LARGE SCALE GENOMIC DNA]</scope>
    <source>
        <strain evidence="3">CCUG 50873</strain>
    </source>
</reference>
<dbReference type="EMBL" id="JBHTIL010000006">
    <property type="protein sequence ID" value="MFD0928035.1"/>
    <property type="molecule type" value="Genomic_DNA"/>
</dbReference>
<evidence type="ECO:0000256" key="1">
    <source>
        <dbReference type="SAM" id="Phobius"/>
    </source>
</evidence>
<evidence type="ECO:0000313" key="3">
    <source>
        <dbReference type="Proteomes" id="UP001597068"/>
    </source>
</evidence>
<keyword evidence="1" id="KW-0812">Transmembrane</keyword>
<name>A0ABW3GE90_9NOCA</name>
<dbReference type="RefSeq" id="WP_253648472.1">
    <property type="nucleotide sequence ID" value="NZ_BAAAMO010000004.1"/>
</dbReference>
<keyword evidence="1" id="KW-0472">Membrane</keyword>
<protein>
    <submittedName>
        <fullName evidence="2">Uncharacterized protein</fullName>
    </submittedName>
</protein>